<feature type="domain" description="NEL" evidence="9">
    <location>
        <begin position="1398"/>
        <end position="1737"/>
    </location>
</feature>
<dbReference type="SMART" id="SM00369">
    <property type="entry name" value="LRR_TYP"/>
    <property type="match status" value="4"/>
</dbReference>
<keyword evidence="4" id="KW-0677">Repeat</keyword>
<feature type="region of interest" description="Disordered" evidence="8">
    <location>
        <begin position="1"/>
        <end position="22"/>
    </location>
</feature>
<dbReference type="Proteomes" id="UP000634530">
    <property type="component" value="Chromosome"/>
</dbReference>
<evidence type="ECO:0000256" key="3">
    <source>
        <dbReference type="ARBA" id="ARBA00022614"/>
    </source>
</evidence>
<feature type="compositionally biased region" description="Polar residues" evidence="8">
    <location>
        <begin position="1375"/>
        <end position="1388"/>
    </location>
</feature>
<dbReference type="KEGG" id="pvw:HU752_018020"/>
<comment type="PTM">
    <text evidence="6">Ubiquitinated in the presence of host E1 ubiquitin-activating enzyme, E2 ubiquitin-conjugating enzyme and ubiquitin.</text>
</comment>
<dbReference type="InterPro" id="IPR029487">
    <property type="entry name" value="NEL_dom"/>
</dbReference>
<keyword evidence="5" id="KW-0843">Virulence</keyword>
<evidence type="ECO:0000313" key="10">
    <source>
        <dbReference type="EMBL" id="QXI25868.1"/>
    </source>
</evidence>
<dbReference type="PROSITE" id="PS52053">
    <property type="entry name" value="NEL"/>
    <property type="match status" value="1"/>
</dbReference>
<sequence length="1737" mass="194895">MTATTLPTDAKPGTASVQPSPSRHQAFIASRLPAPLIQPGSACLKALVGIKAATPTWYSQANASLREAFEASQLARCTSQHQLEALLERITPLEAFAAPLLQQAIKQASGLELDVRATYFVRRMQVRRPSSLGGLFDFANADPNVRTWYWDVTLLAAALHNFTADEASKPPAEGDEFITRDHSTAQVWIASYDKERALPLPAERFARLCRQLDLGQRYQAHLNAVLNPTDSALKARVRQTWTRHLHNQLAEALHLARLQEQIPDDAYSMLVGWLAAGTDMRLDGQPVHPGCLRILGVDLGDILFLRPESGPTPRRCIVHIPGDDAQPLRHYDSSADFMVDLRTRLHSARYRRFFSQFIAVREQAAFFTALKKRLDPADRHGLWDDYTVDPSLRTGLELFELPLRIGHSPSLQATLEDQCELKIDRMIGDARALAVPTGDEDREARMTRLLGFLDASLDLLNLLVFIPGVGQVMLLATATRLLHEVYSGIEAWEAGEVRQAWAHLLGVAMNMALIGTAGVVLPHLDTSVFIDGLIPVSVREGITRLWKPDLKPYRHRPKLMSRSQPNRFGLHEYLDKRYLQLEDHYYLLQPDARGPGRYRAQHVRADRLRHPYAPALRSNGAGAWRHAFEQPLDWTDERLVSRLGPEANSLDDRDARRVLHLSGIDSDVLRATHCNAGQPPALLRDTVTRFALDRDLGRLVQRLQNGGASSGALSELHMELQLLTSDPVWPAGKVLELLDDSGRRLQEYPAGSDAQVPRIGVHWPDLNADDLLREVLGHLAEHEIRSLLREEFGQATSSLSSRVAALRRRLAGDAVKRRQDLFESHYRHRTADARGEPGVAILQRDFPGLPDRLAQELAQAASGPERQRLTAGRVPLRLAEEARHYLRHLRLARLYEPLYLDSLSQAEVYHVVLPMLGKLPGWSSQVRLEVRDRFFKGPLLDSLGPDSAPIRKVLVRNAGQYEALDDLGKELYGPDNLYAAVLHALPDAERTALGFPHVGQGAQLKQTLLDQPPLPREELARRLALPPIRPGLRSPMRLADGRVGYALSGRAVAGAQRAYAIGRLARELYPSLSLSQVETLHGLRSLSQGEAIARLRALQAQYRTLEDELQAWVDESPQTVGNGRLHFAEQIKRCWRHETDRAIDNEGDPIVLDHQGTSMNGYELILTGYPLDSLPGLGARFPHVAELHLRSMALQDSPALEAFLQAFPNLLHLNLSGNLLTRLPAALAHLTRLTHLDLRSNHLVIADASATPLSQLTHLRTLNLGNNPGLSTLPDLSPLSALRLLNLRNTGLSRFPQGYDRLPELRRLDLRDNRISQVPDDVFGIGAASQPLNLSINLDANLIPPYLHRRLERYRQQTGIDLGMEVLLENHETSEGSNHSRPPSQASLYHNRWGTPSPVPRDSSPWLEGLDTAEQESRRDTWLRLASDDIEASEAFFKVLADLRNSADYAQDNGAHRAELLERVWRMVKAAEQDTALRNRLFLMANRAVDTSGGLIEADTCEDGMTVTFDDMGLEVLLHEAQALPLEQRELPLLRLARGKARLARVKQQARQLIDARRNTPQAVHEAEIHLAFRIGLADRLDLPWQARSMLYSQEADVGREVLEQASRAILAEERLPGEAARYLLEQPFWEDYLQARYGQDRLREARQQRDDRIGALDDLLDAQREWFTGDALDSARKDQLQRTIRQSAQTLDLMQTEVFFHAMTDSAYKSHAERIARSYQRTLAQLTEALRRQHGL</sequence>
<evidence type="ECO:0000256" key="1">
    <source>
        <dbReference type="ARBA" id="ARBA00000900"/>
    </source>
</evidence>
<dbReference type="PANTHER" id="PTHR48051:SF1">
    <property type="entry name" value="RAS SUPPRESSOR PROTEIN 1"/>
    <property type="match status" value="1"/>
</dbReference>
<dbReference type="InterPro" id="IPR050216">
    <property type="entry name" value="LRR_domain-containing"/>
</dbReference>
<organism evidence="10 11">
    <name type="scientific">Pseudomonas vanderleydeniana</name>
    <dbReference type="NCBI Taxonomy" id="2745495"/>
    <lineage>
        <taxon>Bacteria</taxon>
        <taxon>Pseudomonadati</taxon>
        <taxon>Pseudomonadota</taxon>
        <taxon>Gammaproteobacteria</taxon>
        <taxon>Pseudomonadales</taxon>
        <taxon>Pseudomonadaceae</taxon>
        <taxon>Pseudomonas</taxon>
    </lineage>
</organism>
<dbReference type="PANTHER" id="PTHR48051">
    <property type="match status" value="1"/>
</dbReference>
<dbReference type="RefSeq" id="WP_186684798.1">
    <property type="nucleotide sequence ID" value="NZ_CP077093.1"/>
</dbReference>
<dbReference type="Pfam" id="PF20178">
    <property type="entry name" value="ToxA_N"/>
    <property type="match status" value="1"/>
</dbReference>
<evidence type="ECO:0000256" key="4">
    <source>
        <dbReference type="ARBA" id="ARBA00022737"/>
    </source>
</evidence>
<comment type="similarity">
    <text evidence="6">Belongs to the LRR-containing bacterial E3 ligase family.</text>
</comment>
<dbReference type="PROSITE" id="PS51450">
    <property type="entry name" value="LRR"/>
    <property type="match status" value="3"/>
</dbReference>
<protein>
    <recommendedName>
        <fullName evidence="2">RING-type E3 ubiquitin transferase</fullName>
        <ecNumber evidence="2">2.3.2.27</ecNumber>
    </recommendedName>
</protein>
<reference evidence="10 11" key="2">
    <citation type="journal article" date="2021" name="Microorganisms">
        <title>The Ever-Expanding Pseudomonas Genus: Description of 43 New Species and Partition of the Pseudomonas putida Group.</title>
        <authorList>
            <person name="Girard L."/>
            <person name="Lood C."/>
            <person name="Hofte M."/>
            <person name="Vandamme P."/>
            <person name="Rokni-Zadeh H."/>
            <person name="van Noort V."/>
            <person name="Lavigne R."/>
            <person name="De Mot R."/>
        </authorList>
    </citation>
    <scope>NUCLEOTIDE SEQUENCE [LARGE SCALE GENOMIC DNA]</scope>
    <source>
        <strain evidence="10 11">RW8P3</strain>
    </source>
</reference>
<evidence type="ECO:0000256" key="6">
    <source>
        <dbReference type="PROSITE-ProRule" id="PRU01398"/>
    </source>
</evidence>
<name>A0A9E6PGW6_9PSED</name>
<proteinExistence type="inferred from homology"/>
<dbReference type="InterPro" id="IPR001611">
    <property type="entry name" value="Leu-rich_rpt"/>
</dbReference>
<feature type="active site" description="Glycyl thioester intermediate" evidence="6">
    <location>
        <position position="1501"/>
    </location>
</feature>
<dbReference type="InterPro" id="IPR046673">
    <property type="entry name" value="ToxA_N"/>
</dbReference>
<keyword evidence="6" id="KW-0808">Transferase</keyword>
<evidence type="ECO:0000313" key="11">
    <source>
        <dbReference type="Proteomes" id="UP000634530"/>
    </source>
</evidence>
<comment type="catalytic activity">
    <reaction evidence="1">
        <text>S-ubiquitinyl-[E2 ubiquitin-conjugating enzyme]-L-cysteine + [acceptor protein]-L-lysine = [E2 ubiquitin-conjugating enzyme]-L-cysteine + N(6)-ubiquitinyl-[acceptor protein]-L-lysine.</text>
        <dbReference type="EC" id="2.3.2.27"/>
    </reaction>
</comment>
<dbReference type="InterPro" id="IPR003591">
    <property type="entry name" value="Leu-rich_rpt_typical-subtyp"/>
</dbReference>
<keyword evidence="3" id="KW-0433">Leucine-rich repeat</keyword>
<dbReference type="InterPro" id="IPR032675">
    <property type="entry name" value="LRR_dom_sf"/>
</dbReference>
<keyword evidence="6" id="KW-1035">Host cytoplasm</keyword>
<dbReference type="GO" id="GO:0005737">
    <property type="term" value="C:cytoplasm"/>
    <property type="evidence" value="ECO:0007669"/>
    <property type="project" value="TreeGrafter"/>
</dbReference>
<evidence type="ECO:0000259" key="9">
    <source>
        <dbReference type="PROSITE" id="PS52053"/>
    </source>
</evidence>
<evidence type="ECO:0000256" key="5">
    <source>
        <dbReference type="ARBA" id="ARBA00023026"/>
    </source>
</evidence>
<dbReference type="Pfam" id="PF13855">
    <property type="entry name" value="LRR_8"/>
    <property type="match status" value="1"/>
</dbReference>
<evidence type="ECO:0000256" key="7">
    <source>
        <dbReference type="SAM" id="Coils"/>
    </source>
</evidence>
<feature type="coiled-coil region" evidence="7">
    <location>
        <begin position="1678"/>
        <end position="1730"/>
    </location>
</feature>
<keyword evidence="6" id="KW-0964">Secreted</keyword>
<dbReference type="SMART" id="SM00364">
    <property type="entry name" value="LRR_BAC"/>
    <property type="match status" value="3"/>
</dbReference>
<dbReference type="GO" id="GO:0016567">
    <property type="term" value="P:protein ubiquitination"/>
    <property type="evidence" value="ECO:0007669"/>
    <property type="project" value="InterPro"/>
</dbReference>
<dbReference type="Gene3D" id="3.80.10.10">
    <property type="entry name" value="Ribonuclease Inhibitor"/>
    <property type="match status" value="1"/>
</dbReference>
<feature type="coiled-coil region" evidence="7">
    <location>
        <begin position="1088"/>
        <end position="1115"/>
    </location>
</feature>
<keyword evidence="6" id="KW-0833">Ubl conjugation pathway</keyword>
<evidence type="ECO:0000256" key="2">
    <source>
        <dbReference type="ARBA" id="ARBA00012483"/>
    </source>
</evidence>
<accession>A0A9E6PGW6</accession>
<dbReference type="GO" id="GO:0061630">
    <property type="term" value="F:ubiquitin protein ligase activity"/>
    <property type="evidence" value="ECO:0007669"/>
    <property type="project" value="UniProtKB-EC"/>
</dbReference>
<dbReference type="EMBL" id="CP077093">
    <property type="protein sequence ID" value="QXI25868.1"/>
    <property type="molecule type" value="Genomic_DNA"/>
</dbReference>
<keyword evidence="7" id="KW-0175">Coiled coil</keyword>
<reference evidence="10 11" key="1">
    <citation type="journal article" date="2020" name="Microorganisms">
        <title>Reliable Identification of Environmental Pseudomonas Isolates Using the rpoD Gene.</title>
        <authorList>
            <consortium name="The Broad Institute Genome Sequencing Platform"/>
            <person name="Girard L."/>
            <person name="Lood C."/>
            <person name="Rokni-Zadeh H."/>
            <person name="van Noort V."/>
            <person name="Lavigne R."/>
            <person name="De Mot R."/>
        </authorList>
    </citation>
    <scope>NUCLEOTIDE SEQUENCE [LARGE SCALE GENOMIC DNA]</scope>
    <source>
        <strain evidence="10 11">RW8P3</strain>
    </source>
</reference>
<dbReference type="Pfam" id="PF14496">
    <property type="entry name" value="NEL"/>
    <property type="match status" value="1"/>
</dbReference>
<evidence type="ECO:0000256" key="8">
    <source>
        <dbReference type="SAM" id="MobiDB-lite"/>
    </source>
</evidence>
<dbReference type="EC" id="2.3.2.27" evidence="2"/>
<dbReference type="Gene3D" id="1.20.58.360">
    <property type="entry name" value="Shigella T3SS effector IpaH defines"/>
    <property type="match status" value="1"/>
</dbReference>
<gene>
    <name evidence="10" type="ORF">HU752_018020</name>
</gene>
<keyword evidence="11" id="KW-1185">Reference proteome</keyword>
<feature type="region of interest" description="Disordered" evidence="8">
    <location>
        <begin position="1371"/>
        <end position="1406"/>
    </location>
</feature>
<dbReference type="SUPFAM" id="SSF52058">
    <property type="entry name" value="L domain-like"/>
    <property type="match status" value="1"/>
</dbReference>
<dbReference type="GO" id="GO:0005576">
    <property type="term" value="C:extracellular region"/>
    <property type="evidence" value="ECO:0007669"/>
    <property type="project" value="UniProtKB-UniRule"/>
</dbReference>
<keyword evidence="6" id="KW-0832">Ubl conjugation</keyword>